<reference evidence="1 2" key="1">
    <citation type="submission" date="2024-01" db="EMBL/GenBank/DDBJ databases">
        <title>Genome assemblies of Stephania.</title>
        <authorList>
            <person name="Yang L."/>
        </authorList>
    </citation>
    <scope>NUCLEOTIDE SEQUENCE [LARGE SCALE GENOMIC DNA]</scope>
    <source>
        <strain evidence="1">YNDBR</strain>
        <tissue evidence="1">Leaf</tissue>
    </source>
</reference>
<dbReference type="EMBL" id="JBBNAF010000009">
    <property type="protein sequence ID" value="KAK9114250.1"/>
    <property type="molecule type" value="Genomic_DNA"/>
</dbReference>
<keyword evidence="2" id="KW-1185">Reference proteome</keyword>
<proteinExistence type="predicted"/>
<organism evidence="1 2">
    <name type="scientific">Stephania yunnanensis</name>
    <dbReference type="NCBI Taxonomy" id="152371"/>
    <lineage>
        <taxon>Eukaryota</taxon>
        <taxon>Viridiplantae</taxon>
        <taxon>Streptophyta</taxon>
        <taxon>Embryophyta</taxon>
        <taxon>Tracheophyta</taxon>
        <taxon>Spermatophyta</taxon>
        <taxon>Magnoliopsida</taxon>
        <taxon>Ranunculales</taxon>
        <taxon>Menispermaceae</taxon>
        <taxon>Menispermoideae</taxon>
        <taxon>Cissampelideae</taxon>
        <taxon>Stephania</taxon>
    </lineage>
</organism>
<sequence length="63" mass="6507">MAEVTVAAVVRRICGQSDGGLVSSSSSSSPGSSMRAWFEKMIKDVHDNMFEAIEAADGGSAAN</sequence>
<dbReference type="AlphaFoldDB" id="A0AAP0NQN7"/>
<evidence type="ECO:0000313" key="2">
    <source>
        <dbReference type="Proteomes" id="UP001420932"/>
    </source>
</evidence>
<accession>A0AAP0NQN7</accession>
<gene>
    <name evidence="1" type="ORF">Syun_021047</name>
</gene>
<evidence type="ECO:0000313" key="1">
    <source>
        <dbReference type="EMBL" id="KAK9114250.1"/>
    </source>
</evidence>
<comment type="caution">
    <text evidence="1">The sequence shown here is derived from an EMBL/GenBank/DDBJ whole genome shotgun (WGS) entry which is preliminary data.</text>
</comment>
<dbReference type="Proteomes" id="UP001420932">
    <property type="component" value="Unassembled WGS sequence"/>
</dbReference>
<name>A0AAP0NQN7_9MAGN</name>
<protein>
    <submittedName>
        <fullName evidence="1">Uncharacterized protein</fullName>
    </submittedName>
</protein>